<sequence>MCENLNLKKMSTTLFCRRRDSRTAALIGSLAPQWLPNQISKTNTQRCRSPCPIRRGWHSRKYANIVQLDWIPSPLLYFVFFSNFFSLPPSKIPKPRLLR</sequence>
<protein>
    <submittedName>
        <fullName evidence="1">(northern house mosquito) hypothetical protein</fullName>
    </submittedName>
</protein>
<dbReference type="AlphaFoldDB" id="A0A8D8B887"/>
<evidence type="ECO:0000313" key="1">
    <source>
        <dbReference type="EMBL" id="CAG6471061.1"/>
    </source>
</evidence>
<dbReference type="EMBL" id="HBUE01066960">
    <property type="protein sequence ID" value="CAG6471069.1"/>
    <property type="molecule type" value="Transcribed_RNA"/>
</dbReference>
<dbReference type="EMBL" id="HBUE01066969">
    <property type="protein sequence ID" value="CAG6471074.1"/>
    <property type="molecule type" value="Transcribed_RNA"/>
</dbReference>
<dbReference type="EMBL" id="HBUE01066953">
    <property type="protein sequence ID" value="CAG6471061.1"/>
    <property type="molecule type" value="Transcribed_RNA"/>
</dbReference>
<dbReference type="EMBL" id="HBUE01066959">
    <property type="protein sequence ID" value="CAG6471068.1"/>
    <property type="molecule type" value="Transcribed_RNA"/>
</dbReference>
<proteinExistence type="predicted"/>
<organism evidence="1">
    <name type="scientific">Culex pipiens</name>
    <name type="common">House mosquito</name>
    <dbReference type="NCBI Taxonomy" id="7175"/>
    <lineage>
        <taxon>Eukaryota</taxon>
        <taxon>Metazoa</taxon>
        <taxon>Ecdysozoa</taxon>
        <taxon>Arthropoda</taxon>
        <taxon>Hexapoda</taxon>
        <taxon>Insecta</taxon>
        <taxon>Pterygota</taxon>
        <taxon>Neoptera</taxon>
        <taxon>Endopterygota</taxon>
        <taxon>Diptera</taxon>
        <taxon>Nematocera</taxon>
        <taxon>Culicoidea</taxon>
        <taxon>Culicidae</taxon>
        <taxon>Culicinae</taxon>
        <taxon>Culicini</taxon>
        <taxon>Culex</taxon>
        <taxon>Culex</taxon>
    </lineage>
</organism>
<dbReference type="EMBL" id="HBUE01066966">
    <property type="protein sequence ID" value="CAG6471072.1"/>
    <property type="molecule type" value="Transcribed_RNA"/>
</dbReference>
<dbReference type="EMBL" id="HBUE01066952">
    <property type="protein sequence ID" value="CAG6471060.1"/>
    <property type="molecule type" value="Transcribed_RNA"/>
</dbReference>
<reference evidence="1" key="1">
    <citation type="submission" date="2021-05" db="EMBL/GenBank/DDBJ databases">
        <authorList>
            <person name="Alioto T."/>
            <person name="Alioto T."/>
            <person name="Gomez Garrido J."/>
        </authorList>
    </citation>
    <scope>NUCLEOTIDE SEQUENCE</scope>
</reference>
<accession>A0A8D8B887</accession>
<dbReference type="EMBL" id="HBUE01186729">
    <property type="protein sequence ID" value="CAG6523117.1"/>
    <property type="molecule type" value="Transcribed_RNA"/>
</dbReference>
<dbReference type="EMBL" id="HBUE01066955">
    <property type="protein sequence ID" value="CAG6471064.1"/>
    <property type="molecule type" value="Transcribed_RNA"/>
</dbReference>
<name>A0A8D8B887_CULPI</name>
<dbReference type="EMBL" id="HBUE01292477">
    <property type="protein sequence ID" value="CAG6574763.1"/>
    <property type="molecule type" value="Transcribed_RNA"/>
</dbReference>